<evidence type="ECO:0000313" key="1">
    <source>
        <dbReference type="EMBL" id="MDQ8750446.1"/>
    </source>
</evidence>
<name>A0ABD5B9D0_ELIMR</name>
<reference evidence="1 2" key="1">
    <citation type="submission" date="2023-06" db="EMBL/GenBank/DDBJ databases">
        <title>Nosocomial Elizabethkingia miricola genome.</title>
        <authorList>
            <person name="Morgado S."/>
            <person name="Fonseca E."/>
            <person name="Freitas F."/>
            <person name="Vicente A.C."/>
        </authorList>
    </citation>
    <scope>NUCLEOTIDE SEQUENCE [LARGE SCALE GENOMIC DNA]</scope>
    <source>
        <strain evidence="1 2">EM15</strain>
    </source>
</reference>
<dbReference type="Proteomes" id="UP001239265">
    <property type="component" value="Unassembled WGS sequence"/>
</dbReference>
<evidence type="ECO:0000313" key="2">
    <source>
        <dbReference type="Proteomes" id="UP001239265"/>
    </source>
</evidence>
<comment type="caution">
    <text evidence="1">The sequence shown here is derived from an EMBL/GenBank/DDBJ whole genome shotgun (WGS) entry which is preliminary data.</text>
</comment>
<accession>A0ABD5B9D0</accession>
<sequence length="46" mass="5140">MKKLTRKQTSAIVGGQACGEDSYCRKNYYCCTIGMRCLALTQICND</sequence>
<dbReference type="EMBL" id="JAUCQJ010000005">
    <property type="protein sequence ID" value="MDQ8750446.1"/>
    <property type="molecule type" value="Genomic_DNA"/>
</dbReference>
<evidence type="ECO:0008006" key="3">
    <source>
        <dbReference type="Google" id="ProtNLM"/>
    </source>
</evidence>
<dbReference type="AlphaFoldDB" id="A0ABD5B9D0"/>
<dbReference type="PROSITE" id="PS51257">
    <property type="entry name" value="PROKAR_LIPOPROTEIN"/>
    <property type="match status" value="1"/>
</dbReference>
<protein>
    <recommendedName>
        <fullName evidence="3">Bacteriocin</fullName>
    </recommendedName>
</protein>
<dbReference type="RefSeq" id="WP_407532239.1">
    <property type="nucleotide sequence ID" value="NZ_JBJDLP010000003.1"/>
</dbReference>
<organism evidence="1 2">
    <name type="scientific">Elizabethkingia miricola</name>
    <name type="common">Chryseobacterium miricola</name>
    <dbReference type="NCBI Taxonomy" id="172045"/>
    <lineage>
        <taxon>Bacteria</taxon>
        <taxon>Pseudomonadati</taxon>
        <taxon>Bacteroidota</taxon>
        <taxon>Flavobacteriia</taxon>
        <taxon>Flavobacteriales</taxon>
        <taxon>Weeksellaceae</taxon>
        <taxon>Elizabethkingia</taxon>
    </lineage>
</organism>
<gene>
    <name evidence="1" type="ORF">QT385_17455</name>
</gene>
<proteinExistence type="predicted"/>